<dbReference type="AlphaFoldDB" id="A0A2H5SU35"/>
<reference evidence="1 2" key="2">
    <citation type="journal article" date="2018" name="New Phytol.">
        <title>High intraspecific genome diversity in the model arbuscular mycorrhizal symbiont Rhizophagus irregularis.</title>
        <authorList>
            <person name="Chen E.C.H."/>
            <person name="Morin E."/>
            <person name="Beaudet D."/>
            <person name="Noel J."/>
            <person name="Yildirir G."/>
            <person name="Ndikumana S."/>
            <person name="Charron P."/>
            <person name="St-Onge C."/>
            <person name="Giorgi J."/>
            <person name="Kruger M."/>
            <person name="Marton T."/>
            <person name="Ropars J."/>
            <person name="Grigoriev I.V."/>
            <person name="Hainaut M."/>
            <person name="Henrissat B."/>
            <person name="Roux C."/>
            <person name="Martin F."/>
            <person name="Corradi N."/>
        </authorList>
    </citation>
    <scope>NUCLEOTIDE SEQUENCE [LARGE SCALE GENOMIC DNA]</scope>
    <source>
        <strain evidence="1 2">DAOM 197198</strain>
    </source>
</reference>
<accession>A0A2H5SU35</accession>
<evidence type="ECO:0008006" key="3">
    <source>
        <dbReference type="Google" id="ProtNLM"/>
    </source>
</evidence>
<dbReference type="EMBL" id="AUPC02000043">
    <property type="protein sequence ID" value="POG77103.1"/>
    <property type="molecule type" value="Genomic_DNA"/>
</dbReference>
<reference evidence="1 2" key="1">
    <citation type="journal article" date="2013" name="Proc. Natl. Acad. Sci. U.S.A.">
        <title>Genome of an arbuscular mycorrhizal fungus provides insight into the oldest plant symbiosis.</title>
        <authorList>
            <person name="Tisserant E."/>
            <person name="Malbreil M."/>
            <person name="Kuo A."/>
            <person name="Kohler A."/>
            <person name="Symeonidi A."/>
            <person name="Balestrini R."/>
            <person name="Charron P."/>
            <person name="Duensing N."/>
            <person name="Frei Dit Frey N."/>
            <person name="Gianinazzi-Pearson V."/>
            <person name="Gilbert L.B."/>
            <person name="Handa Y."/>
            <person name="Herr J.R."/>
            <person name="Hijri M."/>
            <person name="Koul R."/>
            <person name="Kawaguchi M."/>
            <person name="Krajinski F."/>
            <person name="Lammers P.J."/>
            <person name="Masclaux F.G."/>
            <person name="Murat C."/>
            <person name="Morin E."/>
            <person name="Ndikumana S."/>
            <person name="Pagni M."/>
            <person name="Petitpierre D."/>
            <person name="Requena N."/>
            <person name="Rosikiewicz P."/>
            <person name="Riley R."/>
            <person name="Saito K."/>
            <person name="San Clemente H."/>
            <person name="Shapiro H."/>
            <person name="van Tuinen D."/>
            <person name="Becard G."/>
            <person name="Bonfante P."/>
            <person name="Paszkowski U."/>
            <person name="Shachar-Hill Y.Y."/>
            <person name="Tuskan G.A."/>
            <person name="Young P.W."/>
            <person name="Sanders I.R."/>
            <person name="Henrissat B."/>
            <person name="Rensing S.A."/>
            <person name="Grigoriev I.V."/>
            <person name="Corradi N."/>
            <person name="Roux C."/>
            <person name="Martin F."/>
        </authorList>
    </citation>
    <scope>NUCLEOTIDE SEQUENCE [LARGE SCALE GENOMIC DNA]</scope>
    <source>
        <strain evidence="1 2">DAOM 197198</strain>
    </source>
</reference>
<organism evidence="1 2">
    <name type="scientific">Rhizophagus irregularis (strain DAOM 181602 / DAOM 197198 / MUCL 43194)</name>
    <name type="common">Arbuscular mycorrhizal fungus</name>
    <name type="synonym">Glomus intraradices</name>
    <dbReference type="NCBI Taxonomy" id="747089"/>
    <lineage>
        <taxon>Eukaryota</taxon>
        <taxon>Fungi</taxon>
        <taxon>Fungi incertae sedis</taxon>
        <taxon>Mucoromycota</taxon>
        <taxon>Glomeromycotina</taxon>
        <taxon>Glomeromycetes</taxon>
        <taxon>Glomerales</taxon>
        <taxon>Glomeraceae</taxon>
        <taxon>Rhizophagus</taxon>
    </lineage>
</organism>
<sequence>MSCSKIFSGDLTELTYEVIKYFQNDLSTLHSCILVNRLWCRLAIPLLWENPFSIHTGNYNFIEIYLHSLNDDFKINKYKIINKSSHSNILFNYPRFLKYLNTNEFIFSVDKWYKLVTSTTNSEDIVTDLKKLTDICVSLFKIFIENEVNLHTLEIEISSYQTCFSIIFDELILKNTNFIHNIRNLNLYYVYNYKENSVIKNRISQMINLQQNLKKILISDRFSLYRSLLLSKDYNCSNTLNTIIFYCVDFKGINNLKTVFEQLNVLESIHIFYCYSLNNSFTQQIIDLTKPFKLKSLFTNEISQIESFQLLLQKSGEYLENFGDEPSSSNQQILELITKYCKNIKFLDFHGTERQNSYQIINLIENIKQNLNYLSFNIIYDIYDTEIRCTNSIILQILGQALPSKLEYLCLNIFQIKVNDFEVFLRNSMGTFIKKLLIYNSHGQRILPLIKTYIMKKKRVKYLAINESLRLSFSDNVKELISLEDEVNEFKLYNIEVQSYSGLLINSCDYVKEIN</sequence>
<name>A0A2H5SU35_RHIID</name>
<dbReference type="VEuPathDB" id="FungiDB:RhiirFUN_010085"/>
<protein>
    <recommendedName>
        <fullName evidence="3">F-box domain-containing protein</fullName>
    </recommendedName>
</protein>
<evidence type="ECO:0000313" key="1">
    <source>
        <dbReference type="EMBL" id="POG77103.1"/>
    </source>
</evidence>
<keyword evidence="2" id="KW-1185">Reference proteome</keyword>
<comment type="caution">
    <text evidence="1">The sequence shown here is derived from an EMBL/GenBank/DDBJ whole genome shotgun (WGS) entry which is preliminary data.</text>
</comment>
<dbReference type="Proteomes" id="UP000018888">
    <property type="component" value="Unassembled WGS sequence"/>
</dbReference>
<gene>
    <name evidence="1" type="ORF">GLOIN_2v1871562</name>
</gene>
<evidence type="ECO:0000313" key="2">
    <source>
        <dbReference type="Proteomes" id="UP000018888"/>
    </source>
</evidence>
<proteinExistence type="predicted"/>
<dbReference type="STRING" id="747089.A0A2H5SU35"/>